<accession>A0ABW0HQ77</accession>
<name>A0ABW0HQ77_9BACL</name>
<comment type="caution">
    <text evidence="1">The sequence shown here is derived from an EMBL/GenBank/DDBJ whole genome shotgun (WGS) entry which is preliminary data.</text>
</comment>
<evidence type="ECO:0000313" key="1">
    <source>
        <dbReference type="EMBL" id="MFC5402361.1"/>
    </source>
</evidence>
<dbReference type="EMBL" id="JBHSMI010000012">
    <property type="protein sequence ID" value="MFC5402361.1"/>
    <property type="molecule type" value="Genomic_DNA"/>
</dbReference>
<proteinExistence type="predicted"/>
<reference evidence="2" key="1">
    <citation type="journal article" date="2019" name="Int. J. Syst. Evol. Microbiol.">
        <title>The Global Catalogue of Microorganisms (GCM) 10K type strain sequencing project: providing services to taxonomists for standard genome sequencing and annotation.</title>
        <authorList>
            <consortium name="The Broad Institute Genomics Platform"/>
            <consortium name="The Broad Institute Genome Sequencing Center for Infectious Disease"/>
            <person name="Wu L."/>
            <person name="Ma J."/>
        </authorList>
    </citation>
    <scope>NUCLEOTIDE SEQUENCE [LARGE SCALE GENOMIC DNA]</scope>
    <source>
        <strain evidence="2">CGMCC 1.18575</strain>
    </source>
</reference>
<evidence type="ECO:0000313" key="2">
    <source>
        <dbReference type="Proteomes" id="UP001596113"/>
    </source>
</evidence>
<keyword evidence="2" id="KW-1185">Reference proteome</keyword>
<evidence type="ECO:0008006" key="3">
    <source>
        <dbReference type="Google" id="ProtNLM"/>
    </source>
</evidence>
<sequence length="224" mass="26105">MEELNYPEVIEKIKARFPEGTVRKREDNRRAYIPNQVYNDRVESATQSRWDQEFREVEINIPHRFVKVVARVTIGSHYRDGIGFAEIGVDASGKPKQLATTVDQAKAEAIREALDTWEIGWQDLAPYYQDEKDWGSNPALAHLLTTRAPDKGTPAPQSAEMVERNCIFRNCGTKLSRDEWELLSNVPNLDRSRMTYCFAHIPEQYRKKIPHEKLQEFQRKKTDR</sequence>
<dbReference type="RefSeq" id="WP_378130738.1">
    <property type="nucleotide sequence ID" value="NZ_JBHSMI010000012.1"/>
</dbReference>
<protein>
    <recommendedName>
        <fullName evidence="3">DNA repair protein</fullName>
    </recommendedName>
</protein>
<dbReference type="Proteomes" id="UP001596113">
    <property type="component" value="Unassembled WGS sequence"/>
</dbReference>
<gene>
    <name evidence="1" type="ORF">ACFPOF_06390</name>
</gene>
<organism evidence="1 2">
    <name type="scientific">Cohnella soli</name>
    <dbReference type="NCBI Taxonomy" id="425005"/>
    <lineage>
        <taxon>Bacteria</taxon>
        <taxon>Bacillati</taxon>
        <taxon>Bacillota</taxon>
        <taxon>Bacilli</taxon>
        <taxon>Bacillales</taxon>
        <taxon>Paenibacillaceae</taxon>
        <taxon>Cohnella</taxon>
    </lineage>
</organism>